<name>A0A2H1BTB5_FASHE</name>
<dbReference type="GO" id="GO:1990904">
    <property type="term" value="C:ribonucleoprotein complex"/>
    <property type="evidence" value="ECO:0007669"/>
    <property type="project" value="UniProtKB-KW"/>
</dbReference>
<evidence type="ECO:0000256" key="3">
    <source>
        <dbReference type="ARBA" id="ARBA00022980"/>
    </source>
</evidence>
<dbReference type="Pfam" id="PF08293">
    <property type="entry name" value="MRP-S33"/>
    <property type="match status" value="1"/>
</dbReference>
<dbReference type="Proteomes" id="UP000230066">
    <property type="component" value="Unassembled WGS sequence"/>
</dbReference>
<protein>
    <recommendedName>
        <fullName evidence="6">Small ribosomal subunit protein mS33</fullName>
    </recommendedName>
</protein>
<dbReference type="GO" id="GO:0005840">
    <property type="term" value="C:ribosome"/>
    <property type="evidence" value="ECO:0007669"/>
    <property type="project" value="UniProtKB-KW"/>
</dbReference>
<gene>
    <name evidence="7" type="ORF">D915_010098</name>
</gene>
<comment type="subcellular location">
    <subcellularLocation>
        <location evidence="1">Mitochondrion</location>
    </subcellularLocation>
</comment>
<evidence type="ECO:0000313" key="8">
    <source>
        <dbReference type="Proteomes" id="UP000230066"/>
    </source>
</evidence>
<dbReference type="InterPro" id="IPR013219">
    <property type="entry name" value="Ribosomal_mS33"/>
</dbReference>
<evidence type="ECO:0000256" key="5">
    <source>
        <dbReference type="ARBA" id="ARBA00023274"/>
    </source>
</evidence>
<dbReference type="PANTHER" id="PTHR13362:SF2">
    <property type="entry name" value="SMALL RIBOSOMAL SUBUNIT PROTEIN MS33"/>
    <property type="match status" value="1"/>
</dbReference>
<dbReference type="PANTHER" id="PTHR13362">
    <property type="entry name" value="MITOCHONDRIAL RIBOSOMAL PROTEIN S33"/>
    <property type="match status" value="1"/>
</dbReference>
<sequence length="101" mass="11793">MASAYVKRMTILAGRIFADVGRVVDTKSEKVVRIMSEKPRPIMLKDYYPPLEEYRNILVKLRSLGLYRDEHADFREEMCRLRALRGKGKRKKGEGRRAGLH</sequence>
<keyword evidence="4" id="KW-0496">Mitochondrion</keyword>
<proteinExistence type="inferred from homology"/>
<keyword evidence="8" id="KW-1185">Reference proteome</keyword>
<organism evidence="7 8">
    <name type="scientific">Fasciola hepatica</name>
    <name type="common">Liver fluke</name>
    <dbReference type="NCBI Taxonomy" id="6192"/>
    <lineage>
        <taxon>Eukaryota</taxon>
        <taxon>Metazoa</taxon>
        <taxon>Spiralia</taxon>
        <taxon>Lophotrochozoa</taxon>
        <taxon>Platyhelminthes</taxon>
        <taxon>Trematoda</taxon>
        <taxon>Digenea</taxon>
        <taxon>Plagiorchiida</taxon>
        <taxon>Echinostomata</taxon>
        <taxon>Echinostomatoidea</taxon>
        <taxon>Fasciolidae</taxon>
        <taxon>Fasciola</taxon>
    </lineage>
</organism>
<comment type="caution">
    <text evidence="7">The sequence shown here is derived from an EMBL/GenBank/DDBJ whole genome shotgun (WGS) entry which is preliminary data.</text>
</comment>
<dbReference type="GO" id="GO:0005739">
    <property type="term" value="C:mitochondrion"/>
    <property type="evidence" value="ECO:0007669"/>
    <property type="project" value="UniProtKB-SubCell"/>
</dbReference>
<comment type="similarity">
    <text evidence="2">Belongs to the mitochondrion-specific ribosomal protein mS33 family.</text>
</comment>
<reference evidence="7" key="1">
    <citation type="submission" date="2019-03" db="EMBL/GenBank/DDBJ databases">
        <title>Improved annotation for the trematode Fasciola hepatica.</title>
        <authorList>
            <person name="Choi Y.-J."/>
            <person name="Martin J."/>
            <person name="Mitreva M."/>
        </authorList>
    </citation>
    <scope>NUCLEOTIDE SEQUENCE [LARGE SCALE GENOMIC DNA]</scope>
</reference>
<dbReference type="AlphaFoldDB" id="A0A2H1BTB5"/>
<evidence type="ECO:0000256" key="6">
    <source>
        <dbReference type="ARBA" id="ARBA00035132"/>
    </source>
</evidence>
<dbReference type="EMBL" id="JXXN02007867">
    <property type="protein sequence ID" value="THD18956.1"/>
    <property type="molecule type" value="Genomic_DNA"/>
</dbReference>
<evidence type="ECO:0000313" key="7">
    <source>
        <dbReference type="EMBL" id="THD18956.1"/>
    </source>
</evidence>
<keyword evidence="3 7" id="KW-0689">Ribosomal protein</keyword>
<evidence type="ECO:0000256" key="1">
    <source>
        <dbReference type="ARBA" id="ARBA00004173"/>
    </source>
</evidence>
<evidence type="ECO:0000256" key="4">
    <source>
        <dbReference type="ARBA" id="ARBA00023128"/>
    </source>
</evidence>
<keyword evidence="5" id="KW-0687">Ribonucleoprotein</keyword>
<evidence type="ECO:0000256" key="2">
    <source>
        <dbReference type="ARBA" id="ARBA00008970"/>
    </source>
</evidence>
<accession>A0A2H1BTB5</accession>